<dbReference type="SUPFAM" id="SSF88659">
    <property type="entry name" value="Sigma3 and sigma4 domains of RNA polymerase sigma factors"/>
    <property type="match status" value="1"/>
</dbReference>
<evidence type="ECO:0000256" key="3">
    <source>
        <dbReference type="ARBA" id="ARBA00023082"/>
    </source>
</evidence>
<dbReference type="InterPro" id="IPR014284">
    <property type="entry name" value="RNA_pol_sigma-70_dom"/>
</dbReference>
<organism evidence="7 8">
    <name type="scientific">Oryzisolibacter propanilivorax</name>
    <dbReference type="NCBI Taxonomy" id="1527607"/>
    <lineage>
        <taxon>Bacteria</taxon>
        <taxon>Pseudomonadati</taxon>
        <taxon>Pseudomonadota</taxon>
        <taxon>Betaproteobacteria</taxon>
        <taxon>Burkholderiales</taxon>
        <taxon>Comamonadaceae</taxon>
        <taxon>Oryzisolibacter</taxon>
    </lineage>
</organism>
<gene>
    <name evidence="7" type="ORF">SAMN05428957_101358</name>
</gene>
<dbReference type="Pfam" id="PF04542">
    <property type="entry name" value="Sigma70_r2"/>
    <property type="match status" value="1"/>
</dbReference>
<dbReference type="CDD" id="cd06171">
    <property type="entry name" value="Sigma70_r4"/>
    <property type="match status" value="1"/>
</dbReference>
<dbReference type="RefSeq" id="WP_091565939.1">
    <property type="nucleotide sequence ID" value="NZ_FNHP01000001.1"/>
</dbReference>
<dbReference type="InterPro" id="IPR013325">
    <property type="entry name" value="RNA_pol_sigma_r2"/>
</dbReference>
<proteinExistence type="inferred from homology"/>
<evidence type="ECO:0000259" key="6">
    <source>
        <dbReference type="Pfam" id="PF08281"/>
    </source>
</evidence>
<dbReference type="InterPro" id="IPR007627">
    <property type="entry name" value="RNA_pol_sigma70_r2"/>
</dbReference>
<keyword evidence="2" id="KW-0805">Transcription regulation</keyword>
<dbReference type="STRING" id="1527607.SAMN05428957_101358"/>
<evidence type="ECO:0000259" key="5">
    <source>
        <dbReference type="Pfam" id="PF04542"/>
    </source>
</evidence>
<dbReference type="GO" id="GO:0003677">
    <property type="term" value="F:DNA binding"/>
    <property type="evidence" value="ECO:0007669"/>
    <property type="project" value="InterPro"/>
</dbReference>
<keyword evidence="8" id="KW-1185">Reference proteome</keyword>
<evidence type="ECO:0000256" key="4">
    <source>
        <dbReference type="ARBA" id="ARBA00023163"/>
    </source>
</evidence>
<dbReference type="PANTHER" id="PTHR43133:SF62">
    <property type="entry name" value="RNA POLYMERASE SIGMA FACTOR SIGZ"/>
    <property type="match status" value="1"/>
</dbReference>
<dbReference type="SUPFAM" id="SSF88946">
    <property type="entry name" value="Sigma2 domain of RNA polymerase sigma factors"/>
    <property type="match status" value="1"/>
</dbReference>
<dbReference type="GO" id="GO:0006352">
    <property type="term" value="P:DNA-templated transcription initiation"/>
    <property type="evidence" value="ECO:0007669"/>
    <property type="project" value="InterPro"/>
</dbReference>
<dbReference type="PANTHER" id="PTHR43133">
    <property type="entry name" value="RNA POLYMERASE ECF-TYPE SIGMA FACTO"/>
    <property type="match status" value="1"/>
</dbReference>
<dbReference type="Gene3D" id="1.10.10.10">
    <property type="entry name" value="Winged helix-like DNA-binding domain superfamily/Winged helix DNA-binding domain"/>
    <property type="match status" value="1"/>
</dbReference>
<feature type="domain" description="RNA polymerase sigma factor 70 region 4 type 2" evidence="6">
    <location>
        <begin position="155"/>
        <end position="205"/>
    </location>
</feature>
<dbReference type="InterPro" id="IPR039425">
    <property type="entry name" value="RNA_pol_sigma-70-like"/>
</dbReference>
<dbReference type="AlphaFoldDB" id="A0A1G9PE75"/>
<dbReference type="InterPro" id="IPR013324">
    <property type="entry name" value="RNA_pol_sigma_r3/r4-like"/>
</dbReference>
<dbReference type="NCBIfam" id="TIGR02937">
    <property type="entry name" value="sigma70-ECF"/>
    <property type="match status" value="1"/>
</dbReference>
<evidence type="ECO:0000256" key="1">
    <source>
        <dbReference type="ARBA" id="ARBA00010641"/>
    </source>
</evidence>
<dbReference type="InterPro" id="IPR013249">
    <property type="entry name" value="RNA_pol_sigma70_r4_t2"/>
</dbReference>
<keyword evidence="4" id="KW-0804">Transcription</keyword>
<feature type="domain" description="RNA polymerase sigma-70 region 2" evidence="5">
    <location>
        <begin position="57"/>
        <end position="122"/>
    </location>
</feature>
<dbReference type="GO" id="GO:0016987">
    <property type="term" value="F:sigma factor activity"/>
    <property type="evidence" value="ECO:0007669"/>
    <property type="project" value="UniProtKB-KW"/>
</dbReference>
<keyword evidence="3" id="KW-0731">Sigma factor</keyword>
<dbReference type="EMBL" id="FNHP01000001">
    <property type="protein sequence ID" value="SDL97080.1"/>
    <property type="molecule type" value="Genomic_DNA"/>
</dbReference>
<protein>
    <submittedName>
        <fullName evidence="7">RNA polymerase sigma-70 factor, ECF subfamily</fullName>
    </submittedName>
</protein>
<dbReference type="OrthoDB" id="9784272at2"/>
<dbReference type="Pfam" id="PF08281">
    <property type="entry name" value="Sigma70_r4_2"/>
    <property type="match status" value="1"/>
</dbReference>
<evidence type="ECO:0000256" key="2">
    <source>
        <dbReference type="ARBA" id="ARBA00023015"/>
    </source>
</evidence>
<comment type="similarity">
    <text evidence="1">Belongs to the sigma-70 factor family. ECF subfamily.</text>
</comment>
<sequence length="218" mass="23989">MNSPSPLEPAPRAPAAVTHLHAVGGPGAQRAAQADRLAAWVRAVAEQRDRQAFAQLFCHYAPRIKSYLVRCGCDPCQAEELAQESLLVLWRKACQFDRSRASVGTWLFTIARNLRVDCLRSAGAGCLPCDDMDLQAIADEAPAPDERLQQEQTHERMAAALQGMPAEQARVLRMCYFEGQPHTRIASALQLPLGTVKSRMRAALAYLRRAMQNDSPAP</sequence>
<reference evidence="8" key="1">
    <citation type="submission" date="2016-10" db="EMBL/GenBank/DDBJ databases">
        <authorList>
            <person name="Varghese N."/>
            <person name="Submissions S."/>
        </authorList>
    </citation>
    <scope>NUCLEOTIDE SEQUENCE [LARGE SCALE GENOMIC DNA]</scope>
    <source>
        <strain evidence="8">EPL6</strain>
    </source>
</reference>
<dbReference type="InterPro" id="IPR036388">
    <property type="entry name" value="WH-like_DNA-bd_sf"/>
</dbReference>
<dbReference type="Proteomes" id="UP000198552">
    <property type="component" value="Unassembled WGS sequence"/>
</dbReference>
<evidence type="ECO:0000313" key="8">
    <source>
        <dbReference type="Proteomes" id="UP000198552"/>
    </source>
</evidence>
<accession>A0A1G9PE75</accession>
<name>A0A1G9PE75_9BURK</name>
<evidence type="ECO:0000313" key="7">
    <source>
        <dbReference type="EMBL" id="SDL97080.1"/>
    </source>
</evidence>
<dbReference type="Gene3D" id="1.10.1740.10">
    <property type="match status" value="1"/>
</dbReference>